<dbReference type="Pfam" id="PF10455">
    <property type="entry name" value="BAR_2"/>
    <property type="match status" value="1"/>
</dbReference>
<proteinExistence type="predicted"/>
<name>A0A095D959_CRYD2</name>
<dbReference type="STRING" id="294750.A0A095D959"/>
<dbReference type="VEuPathDB" id="FungiDB:CNBG_3389"/>
<gene>
    <name evidence="1" type="ORF">CNBG_3389</name>
</gene>
<dbReference type="RefSeq" id="XP_062883359.1">
    <property type="nucleotide sequence ID" value="XM_063027404.1"/>
</dbReference>
<dbReference type="HOGENOM" id="CLU_059017_1_0_1"/>
<keyword evidence="2" id="KW-1185">Reference proteome</keyword>
<dbReference type="SUPFAM" id="SSF103657">
    <property type="entry name" value="BAR/IMD domain-like"/>
    <property type="match status" value="1"/>
</dbReference>
<accession>A0A095D959</accession>
<organism evidence="1 2">
    <name type="scientific">Cryptococcus deuterogattii (strain R265)</name>
    <name type="common">Cryptococcus gattii VGII (strain R265)</name>
    <dbReference type="NCBI Taxonomy" id="294750"/>
    <lineage>
        <taxon>Eukaryota</taxon>
        <taxon>Fungi</taxon>
        <taxon>Dikarya</taxon>
        <taxon>Basidiomycota</taxon>
        <taxon>Agaricomycotina</taxon>
        <taxon>Tremellomycetes</taxon>
        <taxon>Tremellales</taxon>
        <taxon>Cryptococcaceae</taxon>
        <taxon>Cryptococcus</taxon>
        <taxon>Cryptococcus gattii species complex</taxon>
    </lineage>
</organism>
<evidence type="ECO:0000313" key="2">
    <source>
        <dbReference type="Proteomes" id="UP000029445"/>
    </source>
</evidence>
<dbReference type="InterPro" id="IPR018859">
    <property type="entry name" value="BAR_dom-cont"/>
</dbReference>
<dbReference type="OMA" id="NIMFATR"/>
<evidence type="ECO:0000313" key="1">
    <source>
        <dbReference type="EMBL" id="KGB77551.1"/>
    </source>
</evidence>
<dbReference type="KEGG" id="cdeu:CNBG_3389"/>
<dbReference type="Gene3D" id="1.20.1270.60">
    <property type="entry name" value="Arfaptin homology (AH) domain/BAR domain"/>
    <property type="match status" value="1"/>
</dbReference>
<dbReference type="CDD" id="cd07600">
    <property type="entry name" value="BAR_Gvp36"/>
    <property type="match status" value="1"/>
</dbReference>
<dbReference type="GeneID" id="88179679"/>
<protein>
    <submittedName>
        <fullName evidence="1">Cytoplasmic protein</fullName>
    </submittedName>
</protein>
<dbReference type="Proteomes" id="UP000029445">
    <property type="component" value="Chromosome 1"/>
</dbReference>
<reference evidence="1 2" key="1">
    <citation type="journal article" date="2011" name="MBio">
        <title>Genome variation in Cryptococcus gattii, an emerging pathogen of immunocompetent hosts.</title>
        <authorList>
            <person name="D'Souza C.A."/>
            <person name="Kronstad J.W."/>
            <person name="Taylor G."/>
            <person name="Warren R."/>
            <person name="Yuen M."/>
            <person name="Hu G."/>
            <person name="Jung W.H."/>
            <person name="Sham A."/>
            <person name="Kidd S.E."/>
            <person name="Tangen K."/>
            <person name="Lee N."/>
            <person name="Zeilmaker T."/>
            <person name="Sawkins J."/>
            <person name="McVicker G."/>
            <person name="Shah S."/>
            <person name="Gnerre S."/>
            <person name="Griggs A."/>
            <person name="Zeng Q."/>
            <person name="Bartlett K."/>
            <person name="Li W."/>
            <person name="Wang X."/>
            <person name="Heitman J."/>
            <person name="Stajich J.E."/>
            <person name="Fraser J.A."/>
            <person name="Meyer W."/>
            <person name="Carter D."/>
            <person name="Schein J."/>
            <person name="Krzywinski M."/>
            <person name="Kwon-Chung K.J."/>
            <person name="Varma A."/>
            <person name="Wang J."/>
            <person name="Brunham R."/>
            <person name="Fyfe M."/>
            <person name="Ouellette B.F."/>
            <person name="Siddiqui A."/>
            <person name="Marra M."/>
            <person name="Jones S."/>
            <person name="Holt R."/>
            <person name="Birren B.W."/>
            <person name="Galagan J.E."/>
            <person name="Cuomo C.A."/>
        </authorList>
    </citation>
    <scope>NUCLEOTIDE SEQUENCE [LARGE SCALE GENOMIC DNA]</scope>
    <source>
        <strain evidence="1 2">R265</strain>
    </source>
</reference>
<dbReference type="EMBL" id="CP025759">
    <property type="protein sequence ID" value="KGB77551.1"/>
    <property type="molecule type" value="Genomic_DNA"/>
</dbReference>
<sequence length="307" mass="33240">MQAFRNFQAQIPALPSVDVSAVSKSFRQTVQATRERIGNVGPEGITELPAEYKQLEARVDALRDVHNKMLKITKVHERESYDYPSDITEGISEVGHQAASAWSTFANKNLKNTNLPIPIPSPTAPTPHEPKTLPHALSRAAKSGATELGAEDRLGVALGIYGAALEKVGDARISQDQLIAERFVTPWQATLSTSIGLAMKARQNVKTSRLELDAARAALKSAAPAKQEQARLHVEEAEDKLVQNTETAIGLMKAVLENPEPLQNLSNLVKAQLIYFSTAAETLSGIQGQIEEAATVAESDYRQSRGG</sequence>
<dbReference type="InterPro" id="IPR027267">
    <property type="entry name" value="AH/BAR_dom_sf"/>
</dbReference>
<reference evidence="1 2" key="2">
    <citation type="journal article" date="2018" name="Proc. Natl. Acad. Sci.">
        <title>RNAi is a critical determinant of centromere evolution in closely related fungi.</title>
        <authorList>
            <person name="Yadav V."/>
            <person name="Sun S."/>
            <person name="Billmyre R.B."/>
            <person name="Thimmappa B.C."/>
            <person name="Shea T."/>
            <person name="Lintner R."/>
            <person name="Bakkeren G."/>
            <person name="Cuomo C.A."/>
            <person name="Heitman J."/>
            <person name="Sanyal K."/>
        </authorList>
    </citation>
    <scope>NUCLEOTIDE SEQUENCE [LARGE SCALE GENOMIC DNA]</scope>
    <source>
        <strain evidence="1 2">R265</strain>
    </source>
</reference>
<dbReference type="AlphaFoldDB" id="A0A095D959"/>
<dbReference type="OrthoDB" id="5549748at2759"/>